<evidence type="ECO:0000256" key="9">
    <source>
        <dbReference type="ARBA" id="ARBA00022839"/>
    </source>
</evidence>
<dbReference type="EC" id="3.1.13.-" evidence="11"/>
<keyword evidence="8" id="KW-0862">Zinc</keyword>
<feature type="region of interest" description="Disordered" evidence="12">
    <location>
        <begin position="887"/>
        <end position="915"/>
    </location>
</feature>
<comment type="subcellular location">
    <subcellularLocation>
        <location evidence="1">Nucleus</location>
    </subcellularLocation>
</comment>
<dbReference type="GO" id="GO:0000956">
    <property type="term" value="P:nuclear-transcribed mRNA catabolic process"/>
    <property type="evidence" value="ECO:0007669"/>
    <property type="project" value="TreeGrafter"/>
</dbReference>
<dbReference type="PIRSF" id="PIRSF037239">
    <property type="entry name" value="Exonuclease_Xrn2"/>
    <property type="match status" value="1"/>
</dbReference>
<feature type="compositionally biased region" description="Basic and acidic residues" evidence="12">
    <location>
        <begin position="487"/>
        <end position="499"/>
    </location>
</feature>
<dbReference type="CDD" id="cd18673">
    <property type="entry name" value="PIN_XRN1-2-like"/>
    <property type="match status" value="1"/>
</dbReference>
<dbReference type="FunFam" id="1.25.40.1050:FF:000002">
    <property type="entry name" value="5'-3' exoribonuclease"/>
    <property type="match status" value="1"/>
</dbReference>
<comment type="function">
    <text evidence="11">Possesses 5'-&gt;3' exoribonuclease activity. May promote termination of transcription by RNA polymerase II.</text>
</comment>
<dbReference type="Proteomes" id="UP000192247">
    <property type="component" value="Unassembled WGS sequence"/>
</dbReference>
<evidence type="ECO:0000256" key="6">
    <source>
        <dbReference type="ARBA" id="ARBA00022771"/>
    </source>
</evidence>
<dbReference type="Pfam" id="PF17846">
    <property type="entry name" value="XRN_M"/>
    <property type="match status" value="1"/>
</dbReference>
<evidence type="ECO:0000256" key="5">
    <source>
        <dbReference type="ARBA" id="ARBA00022723"/>
    </source>
</evidence>
<evidence type="ECO:0000256" key="7">
    <source>
        <dbReference type="ARBA" id="ARBA00022801"/>
    </source>
</evidence>
<dbReference type="InterPro" id="IPR017151">
    <property type="entry name" value="Xrn2/3/4"/>
</dbReference>
<comment type="caution">
    <text evidence="15">The sequence shown here is derived from an EMBL/GenBank/DDBJ whole genome shotgun (WGS) entry which is preliminary data.</text>
</comment>
<dbReference type="STRING" id="418985.A0A1V9XBA4"/>
<feature type="compositionally biased region" description="Polar residues" evidence="12">
    <location>
        <begin position="849"/>
        <end position="860"/>
    </location>
</feature>
<feature type="domain" description="Xrn1 N-terminal" evidence="13">
    <location>
        <begin position="1"/>
        <end position="256"/>
    </location>
</feature>
<feature type="compositionally biased region" description="Gly residues" evidence="12">
    <location>
        <begin position="904"/>
        <end position="915"/>
    </location>
</feature>
<dbReference type="EMBL" id="MNPL01016032">
    <property type="protein sequence ID" value="OQR70814.1"/>
    <property type="molecule type" value="Genomic_DNA"/>
</dbReference>
<dbReference type="InParanoid" id="A0A1V9XBA4"/>
<evidence type="ECO:0000256" key="3">
    <source>
        <dbReference type="ARBA" id="ARBA00022664"/>
    </source>
</evidence>
<evidence type="ECO:0000256" key="8">
    <source>
        <dbReference type="ARBA" id="ARBA00022833"/>
    </source>
</evidence>
<dbReference type="InterPro" id="IPR027073">
    <property type="entry name" value="5_3_exoribonuclease"/>
</dbReference>
<keyword evidence="3 11" id="KW-0507">mRNA processing</keyword>
<evidence type="ECO:0000256" key="4">
    <source>
        <dbReference type="ARBA" id="ARBA00022722"/>
    </source>
</evidence>
<dbReference type="FunFam" id="3.40.50.12390:FF:000001">
    <property type="entry name" value="5'-3' exoribonuclease"/>
    <property type="match status" value="1"/>
</dbReference>
<feature type="region of interest" description="Disordered" evidence="12">
    <location>
        <begin position="763"/>
        <end position="782"/>
    </location>
</feature>
<dbReference type="GO" id="GO:0003723">
    <property type="term" value="F:RNA binding"/>
    <property type="evidence" value="ECO:0007669"/>
    <property type="project" value="TreeGrafter"/>
</dbReference>
<evidence type="ECO:0000313" key="16">
    <source>
        <dbReference type="Proteomes" id="UP000192247"/>
    </source>
</evidence>
<keyword evidence="16" id="KW-1185">Reference proteome</keyword>
<dbReference type="GO" id="GO:0004534">
    <property type="term" value="F:5'-3' RNA exonuclease activity"/>
    <property type="evidence" value="ECO:0007669"/>
    <property type="project" value="UniProtKB-UniRule"/>
</dbReference>
<dbReference type="Gene3D" id="3.40.50.12390">
    <property type="match status" value="2"/>
</dbReference>
<organism evidence="15 16">
    <name type="scientific">Tropilaelaps mercedesae</name>
    <dbReference type="NCBI Taxonomy" id="418985"/>
    <lineage>
        <taxon>Eukaryota</taxon>
        <taxon>Metazoa</taxon>
        <taxon>Ecdysozoa</taxon>
        <taxon>Arthropoda</taxon>
        <taxon>Chelicerata</taxon>
        <taxon>Arachnida</taxon>
        <taxon>Acari</taxon>
        <taxon>Parasitiformes</taxon>
        <taxon>Mesostigmata</taxon>
        <taxon>Gamasina</taxon>
        <taxon>Dermanyssoidea</taxon>
        <taxon>Laelapidae</taxon>
        <taxon>Tropilaelaps</taxon>
    </lineage>
</organism>
<evidence type="ECO:0000259" key="14">
    <source>
        <dbReference type="Pfam" id="PF17846"/>
    </source>
</evidence>
<keyword evidence="9 11" id="KW-0269">Exonuclease</keyword>
<sequence length="915" mass="104819">MGVPAFFRWLSRKYPNIIVHCVEEKGHSVDGNERVNVDTSKPNPNNVEFDNLYLDMNGIIHPCCHPENKPAPRNEDEMMVAIFEYIDRIFSIVRPRRLLYMAIDGVAPRAKMNQQRSRRFRASKESAEKAETMKRLRTELTLKGYYLPPEKAPGEHFDSNCITPGTPFMDRLAKCLHYYIHDRLNNDPGWRNIEVILSDANVPGEGEHKIMDFIRKQRSNPSHDPNTKHCLCGADADLIMLGIATHEPNFTIIREEFKPYEPRPCELCGQLGHEMKECMGLPKDVASQAQIEKPIGAETEFIFVRLNVLREYLTKDLHIEGLPFKWSTERAMDDWVFLCFFVGNDFLPHLPSLEIREGAIDRLVRIYKETIHTTKNYLTKDGFANMPHCAMILTKLGEAEDEIFRERQINEEKFKRRQKERQAMQRQEHAQPAYFNMGKFAPQAIADGPRTVVGARSEVHEQRRIALEFSRGIRSGAGLEAMLVPEGERGTQAEKKKMEEEEEEEEPEDEVRLWEVGWKERYYESKFDVAPENVSFRHEVAAAYAEGLCWVLHYYYQGCASWKWFFPYHYAPFASDFGQIGDLTISFEKGTKPFNPMEQLMSVFPAASRQHLPEAWGDLMEDPESPIIDFYPTDFRIDLNGKKAAWMGVALLPFVDEKRMLETVATVVSEKGKVFSPVQACQPIPNNMAVVVRWRDPAYADDYIYPAIRLKGAKDPERVLRPEELVDSQPRQWRPQIGMARTNQRAQLDPSGHRMVEHYANIRPPQSYSRGGGHRSGYQNYQQQSGIWQDRGVDSGPGSYHYRSVNLGGSLVPGNSPFLSSYNISSRDRGTGQQGSVYDGTDGRPGGHYTNSSSGGNNYQMRGPPMYQRGGQQQQYNQYLSFHQQGGYGSLRQTRPQLGYFQPRGGGGGWGSYNR</sequence>
<evidence type="ECO:0000313" key="15">
    <source>
        <dbReference type="EMBL" id="OQR70814.1"/>
    </source>
</evidence>
<keyword evidence="7 11" id="KW-0378">Hydrolase</keyword>
<name>A0A1V9XBA4_9ACAR</name>
<dbReference type="Pfam" id="PF03159">
    <property type="entry name" value="XRN_N"/>
    <property type="match status" value="1"/>
</dbReference>
<keyword evidence="6" id="KW-0863">Zinc-finger</keyword>
<dbReference type="InterPro" id="IPR041412">
    <property type="entry name" value="Xrn1_helical"/>
</dbReference>
<evidence type="ECO:0000259" key="13">
    <source>
        <dbReference type="Pfam" id="PF03159"/>
    </source>
</evidence>
<dbReference type="PANTHER" id="PTHR12341">
    <property type="entry name" value="5'-&gt;3' EXORIBONUCLEASE"/>
    <property type="match status" value="1"/>
</dbReference>
<gene>
    <name evidence="15" type="ORF">BIW11_01620</name>
</gene>
<keyword evidence="5" id="KW-0479">Metal-binding</keyword>
<feature type="compositionally biased region" description="Acidic residues" evidence="12">
    <location>
        <begin position="500"/>
        <end position="509"/>
    </location>
</feature>
<dbReference type="FunCoup" id="A0A1V9XBA4">
    <property type="interactions" value="1959"/>
</dbReference>
<feature type="region of interest" description="Disordered" evidence="12">
    <location>
        <begin position="822"/>
        <end position="873"/>
    </location>
</feature>
<dbReference type="InterPro" id="IPR004859">
    <property type="entry name" value="Xrn1_N"/>
</dbReference>
<feature type="domain" description="Xrn1 helical" evidence="14">
    <location>
        <begin position="326"/>
        <end position="667"/>
    </location>
</feature>
<proteinExistence type="inferred from homology"/>
<evidence type="ECO:0000256" key="11">
    <source>
        <dbReference type="PIRNR" id="PIRNR037239"/>
    </source>
</evidence>
<dbReference type="FunFam" id="3.40.50.12390:FF:000003">
    <property type="entry name" value="5'-3' exoribonuclease"/>
    <property type="match status" value="1"/>
</dbReference>
<evidence type="ECO:0000256" key="1">
    <source>
        <dbReference type="ARBA" id="ARBA00004123"/>
    </source>
</evidence>
<evidence type="ECO:0000256" key="10">
    <source>
        <dbReference type="ARBA" id="ARBA00023242"/>
    </source>
</evidence>
<dbReference type="GO" id="GO:0006397">
    <property type="term" value="P:mRNA processing"/>
    <property type="evidence" value="ECO:0007669"/>
    <property type="project" value="UniProtKB-UniRule"/>
</dbReference>
<reference evidence="15 16" key="1">
    <citation type="journal article" date="2017" name="Gigascience">
        <title>Draft genome of the honey bee ectoparasitic mite, Tropilaelaps mercedesae, is shaped by the parasitic life history.</title>
        <authorList>
            <person name="Dong X."/>
            <person name="Armstrong S.D."/>
            <person name="Xia D."/>
            <person name="Makepeace B.L."/>
            <person name="Darby A.C."/>
            <person name="Kadowaki T."/>
        </authorList>
    </citation>
    <scope>NUCLEOTIDE SEQUENCE [LARGE SCALE GENOMIC DNA]</scope>
    <source>
        <strain evidence="15">Wuxi-XJTLU</strain>
    </source>
</reference>
<dbReference type="PANTHER" id="PTHR12341:SF41">
    <property type="entry name" value="5'-3' EXORIBONUCLEASE 2"/>
    <property type="match status" value="1"/>
</dbReference>
<dbReference type="GO" id="GO:0008270">
    <property type="term" value="F:zinc ion binding"/>
    <property type="evidence" value="ECO:0007669"/>
    <property type="project" value="UniProtKB-KW"/>
</dbReference>
<dbReference type="GO" id="GO:0005634">
    <property type="term" value="C:nucleus"/>
    <property type="evidence" value="ECO:0007669"/>
    <property type="project" value="UniProtKB-SubCell"/>
</dbReference>
<dbReference type="AlphaFoldDB" id="A0A1V9XBA4"/>
<keyword evidence="10" id="KW-0539">Nucleus</keyword>
<feature type="region of interest" description="Disordered" evidence="12">
    <location>
        <begin position="487"/>
        <end position="510"/>
    </location>
</feature>
<evidence type="ECO:0000256" key="12">
    <source>
        <dbReference type="SAM" id="MobiDB-lite"/>
    </source>
</evidence>
<accession>A0A1V9XBA4</accession>
<protein>
    <recommendedName>
        <fullName evidence="11">5'-3' exoribonuclease</fullName>
        <ecNumber evidence="11">3.1.13.-</ecNumber>
    </recommendedName>
</protein>
<dbReference type="OrthoDB" id="372487at2759"/>
<evidence type="ECO:0000256" key="2">
    <source>
        <dbReference type="ARBA" id="ARBA00006994"/>
    </source>
</evidence>
<keyword evidence="4 11" id="KW-0540">Nuclease</keyword>
<comment type="similarity">
    <text evidence="2 11">Belongs to the 5'-3' exonuclease family. XRN2/RAT1 subfamily.</text>
</comment>
<dbReference type="Gene3D" id="1.25.40.1050">
    <property type="match status" value="1"/>
</dbReference>